<accession>A0A8S1AI63</accession>
<evidence type="ECO:0000256" key="1">
    <source>
        <dbReference type="SAM" id="MobiDB-lite"/>
    </source>
</evidence>
<evidence type="ECO:0000313" key="6">
    <source>
        <dbReference type="Proteomes" id="UP000494256"/>
    </source>
</evidence>
<reference evidence="5 6" key="1">
    <citation type="submission" date="2020-04" db="EMBL/GenBank/DDBJ databases">
        <authorList>
            <person name="Wallbank WR R."/>
            <person name="Pardo Diaz C."/>
            <person name="Kozak K."/>
            <person name="Martin S."/>
            <person name="Jiggins C."/>
            <person name="Moest M."/>
            <person name="Warren A I."/>
            <person name="Byers J.R.P. K."/>
            <person name="Montejo-Kovacevich G."/>
            <person name="Yen C E."/>
        </authorList>
    </citation>
    <scope>NUCLEOTIDE SEQUENCE [LARGE SCALE GENOMIC DNA]</scope>
</reference>
<feature type="signal peptide" evidence="2">
    <location>
        <begin position="1"/>
        <end position="21"/>
    </location>
</feature>
<evidence type="ECO:0000313" key="4">
    <source>
        <dbReference type="EMBL" id="CAB3260701.1"/>
    </source>
</evidence>
<dbReference type="EMBL" id="CADEBC010000522">
    <property type="protein sequence ID" value="CAB3244653.1"/>
    <property type="molecule type" value="Genomic_DNA"/>
</dbReference>
<sequence>MELMSSLLLFALVVYFPQALGDSLPDSGAKLKLNDTKVSHQRLQNKKLHHNLHDSPAINASSELQSLFMDPRCKKCIDCMGRAVHKYKAHAELKKKTVNTELREELLSNKFEFKNRIKREDDITTTITSALPKKTKSKKKSTKSVTVTKYNIDGEVYGLKVKETKAHTVDQSDNESSMCRIYSVKKSYDCDTPESESFLASKRKVNKKNKKEKEKSTTLSTTPQAYFSSPSYRKRHIDPSEMPENIELSMEDVY</sequence>
<name>A0A8S1AI63_ARCPL</name>
<comment type="caution">
    <text evidence="3">The sequence shown here is derived from an EMBL/GenBank/DDBJ whole genome shotgun (WGS) entry which is preliminary data.</text>
</comment>
<feature type="compositionally biased region" description="Basic residues" evidence="1">
    <location>
        <begin position="201"/>
        <end position="210"/>
    </location>
</feature>
<dbReference type="Proteomes" id="UP000494256">
    <property type="component" value="Unassembled WGS sequence"/>
</dbReference>
<keyword evidence="5" id="KW-1185">Reference proteome</keyword>
<proteinExistence type="predicted"/>
<protein>
    <submittedName>
        <fullName evidence="3">Uncharacterized protein</fullName>
    </submittedName>
</protein>
<dbReference type="Proteomes" id="UP000494106">
    <property type="component" value="Unassembled WGS sequence"/>
</dbReference>
<feature type="region of interest" description="Disordered" evidence="1">
    <location>
        <begin position="201"/>
        <end position="254"/>
    </location>
</feature>
<evidence type="ECO:0000313" key="5">
    <source>
        <dbReference type="Proteomes" id="UP000494106"/>
    </source>
</evidence>
<dbReference type="OrthoDB" id="6915558at2759"/>
<gene>
    <name evidence="3" type="ORF">APLA_LOCUS10057</name>
    <name evidence="4" type="ORF">APLA_LOCUS17163</name>
</gene>
<evidence type="ECO:0000313" key="3">
    <source>
        <dbReference type="EMBL" id="CAB3244653.1"/>
    </source>
</evidence>
<feature type="chain" id="PRO_5036434347" evidence="2">
    <location>
        <begin position="22"/>
        <end position="254"/>
    </location>
</feature>
<organism evidence="3 5">
    <name type="scientific">Arctia plantaginis</name>
    <name type="common">Wood tiger moth</name>
    <name type="synonym">Phalaena plantaginis</name>
    <dbReference type="NCBI Taxonomy" id="874455"/>
    <lineage>
        <taxon>Eukaryota</taxon>
        <taxon>Metazoa</taxon>
        <taxon>Ecdysozoa</taxon>
        <taxon>Arthropoda</taxon>
        <taxon>Hexapoda</taxon>
        <taxon>Insecta</taxon>
        <taxon>Pterygota</taxon>
        <taxon>Neoptera</taxon>
        <taxon>Endopterygota</taxon>
        <taxon>Lepidoptera</taxon>
        <taxon>Glossata</taxon>
        <taxon>Ditrysia</taxon>
        <taxon>Noctuoidea</taxon>
        <taxon>Erebidae</taxon>
        <taxon>Arctiinae</taxon>
        <taxon>Arctia</taxon>
    </lineage>
</organism>
<evidence type="ECO:0000256" key="2">
    <source>
        <dbReference type="SAM" id="SignalP"/>
    </source>
</evidence>
<dbReference type="AlphaFoldDB" id="A0A8S1AI63"/>
<dbReference type="EMBL" id="CADEBD010000857">
    <property type="protein sequence ID" value="CAB3260701.1"/>
    <property type="molecule type" value="Genomic_DNA"/>
</dbReference>
<feature type="compositionally biased region" description="Polar residues" evidence="1">
    <location>
        <begin position="217"/>
        <end position="231"/>
    </location>
</feature>
<keyword evidence="2" id="KW-0732">Signal</keyword>